<name>A0A0J0XKN4_9TREE</name>
<proteinExistence type="predicted"/>
<organism evidence="1 2">
    <name type="scientific">Cutaneotrichosporon oleaginosum</name>
    <dbReference type="NCBI Taxonomy" id="879819"/>
    <lineage>
        <taxon>Eukaryota</taxon>
        <taxon>Fungi</taxon>
        <taxon>Dikarya</taxon>
        <taxon>Basidiomycota</taxon>
        <taxon>Agaricomycotina</taxon>
        <taxon>Tremellomycetes</taxon>
        <taxon>Trichosporonales</taxon>
        <taxon>Trichosporonaceae</taxon>
        <taxon>Cutaneotrichosporon</taxon>
    </lineage>
</organism>
<dbReference type="AlphaFoldDB" id="A0A0J0XKN4"/>
<keyword evidence="2" id="KW-1185">Reference proteome</keyword>
<protein>
    <submittedName>
        <fullName evidence="1">Uncharacterized protein</fullName>
    </submittedName>
</protein>
<dbReference type="EMBL" id="KQ087215">
    <property type="protein sequence ID" value="KLT41622.1"/>
    <property type="molecule type" value="Genomic_DNA"/>
</dbReference>
<dbReference type="GeneID" id="28984067"/>
<accession>A0A0J0XKN4</accession>
<gene>
    <name evidence="1" type="ORF">CC85DRAFT_286277</name>
</gene>
<evidence type="ECO:0000313" key="1">
    <source>
        <dbReference type="EMBL" id="KLT41622.1"/>
    </source>
</evidence>
<dbReference type="Proteomes" id="UP000053611">
    <property type="component" value="Unassembled WGS sequence"/>
</dbReference>
<evidence type="ECO:0000313" key="2">
    <source>
        <dbReference type="Proteomes" id="UP000053611"/>
    </source>
</evidence>
<sequence length="219" mass="23666">MPILRKLFGAGLAGAAGAGSYIAYLTHKYPLAGPSAYHLTPEMLASYLDGQGRADVVYARVRNPSAAQAANARDAGVRAFFSCWALQLEGALFGHEGIASPLPLGADPAWAGESYLHGFFRTLHKSPESVVLFFSFPGRGAPVLRHATKGRIPQGTQVVSALQHPDGSGDLEIAYGCAQYREPYGVEDGPVMSFLHHTYMRYLIERMRANMQREANAAK</sequence>
<reference evidence="1 2" key="1">
    <citation type="submission" date="2015-03" db="EMBL/GenBank/DDBJ databases">
        <title>Genomics and transcriptomics of the oil-accumulating basidiomycete yeast T. oleaginosus allow insights into substrate utilization and the diverse evolutionary trajectories of mating systems in fungi.</title>
        <authorList>
            <consortium name="DOE Joint Genome Institute"/>
            <person name="Kourist R."/>
            <person name="Kracht O."/>
            <person name="Bracharz F."/>
            <person name="Lipzen A."/>
            <person name="Nolan M."/>
            <person name="Ohm R."/>
            <person name="Grigoriev I."/>
            <person name="Sun S."/>
            <person name="Heitman J."/>
            <person name="Bruck T."/>
            <person name="Nowrousian M."/>
        </authorList>
    </citation>
    <scope>NUCLEOTIDE SEQUENCE [LARGE SCALE GENOMIC DNA]</scope>
    <source>
        <strain evidence="1 2">IBC0246</strain>
    </source>
</reference>
<dbReference type="RefSeq" id="XP_018278113.1">
    <property type="nucleotide sequence ID" value="XM_018423464.1"/>
</dbReference>